<dbReference type="AlphaFoldDB" id="A0A830CLD8"/>
<evidence type="ECO:0000313" key="3">
    <source>
        <dbReference type="Proteomes" id="UP000653305"/>
    </source>
</evidence>
<evidence type="ECO:0000313" key="2">
    <source>
        <dbReference type="EMBL" id="GFP95231.1"/>
    </source>
</evidence>
<feature type="compositionally biased region" description="Acidic residues" evidence="1">
    <location>
        <begin position="322"/>
        <end position="336"/>
    </location>
</feature>
<dbReference type="Proteomes" id="UP000653305">
    <property type="component" value="Unassembled WGS sequence"/>
</dbReference>
<protein>
    <submittedName>
        <fullName evidence="2">Uncharacterized protein</fullName>
    </submittedName>
</protein>
<organism evidence="2 3">
    <name type="scientific">Phtheirospermum japonicum</name>
    <dbReference type="NCBI Taxonomy" id="374723"/>
    <lineage>
        <taxon>Eukaryota</taxon>
        <taxon>Viridiplantae</taxon>
        <taxon>Streptophyta</taxon>
        <taxon>Embryophyta</taxon>
        <taxon>Tracheophyta</taxon>
        <taxon>Spermatophyta</taxon>
        <taxon>Magnoliopsida</taxon>
        <taxon>eudicotyledons</taxon>
        <taxon>Gunneridae</taxon>
        <taxon>Pentapetalae</taxon>
        <taxon>asterids</taxon>
        <taxon>lamiids</taxon>
        <taxon>Lamiales</taxon>
        <taxon>Orobanchaceae</taxon>
        <taxon>Orobanchaceae incertae sedis</taxon>
        <taxon>Phtheirospermum</taxon>
    </lineage>
</organism>
<dbReference type="EMBL" id="BMAC01000378">
    <property type="protein sequence ID" value="GFP95231.1"/>
    <property type="molecule type" value="Genomic_DNA"/>
</dbReference>
<keyword evidence="3" id="KW-1185">Reference proteome</keyword>
<feature type="region of interest" description="Disordered" evidence="1">
    <location>
        <begin position="103"/>
        <end position="128"/>
    </location>
</feature>
<dbReference type="PANTHER" id="PTHR33144">
    <property type="entry name" value="OS10G0409366 PROTEIN-RELATED"/>
    <property type="match status" value="1"/>
</dbReference>
<sequence length="354" mass="40146">MGSMKGKKQKMNKIISNNDEYIPSEEEQSTEEDETERVQTSTSLRVGSKKVTASGRGNLGKGSASMASLLKTRSKKRLSQQREDMKQQGMSLLQMKPKEKILQPPGQKVHPEQSGGISSQAISQHNGQSKTVIAPGTLGIFIRMKEISKENERLPEQKKCYWPANGELTMAATKSLGISRFDLLDKDDENEGYQSSDPYGIEEQNIDLVIQKTIDLVLAQDPPTDQLEKGEDYVLSSIGALWHTYKSRLKKTHYLPYDYEKDRWKNQPKTVPDAHFKELLGYWDLEEVKEKAENKAPSEAVMYKETHKMIEGRKYKTSHDDGEGEGDDGEGDDEYDVERNVQSIEREDEDCEDS</sequence>
<feature type="region of interest" description="Disordered" evidence="1">
    <location>
        <begin position="311"/>
        <end position="354"/>
    </location>
</feature>
<dbReference type="OrthoDB" id="1913335at2759"/>
<comment type="caution">
    <text evidence="2">The sequence shown here is derived from an EMBL/GenBank/DDBJ whole genome shotgun (WGS) entry which is preliminary data.</text>
</comment>
<feature type="compositionally biased region" description="Basic residues" evidence="1">
    <location>
        <begin position="1"/>
        <end position="11"/>
    </location>
</feature>
<reference evidence="2" key="1">
    <citation type="submission" date="2020-07" db="EMBL/GenBank/DDBJ databases">
        <title>Ethylene signaling mediates host invasion by parasitic plants.</title>
        <authorList>
            <person name="Yoshida S."/>
        </authorList>
    </citation>
    <scope>NUCLEOTIDE SEQUENCE</scope>
    <source>
        <strain evidence="2">Okayama</strain>
    </source>
</reference>
<proteinExistence type="predicted"/>
<feature type="region of interest" description="Disordered" evidence="1">
    <location>
        <begin position="1"/>
        <end position="87"/>
    </location>
</feature>
<name>A0A830CLD8_9LAMI</name>
<feature type="compositionally biased region" description="Low complexity" evidence="1">
    <location>
        <begin position="113"/>
        <end position="124"/>
    </location>
</feature>
<feature type="compositionally biased region" description="Basic and acidic residues" evidence="1">
    <location>
        <begin position="311"/>
        <end position="321"/>
    </location>
</feature>
<gene>
    <name evidence="2" type="ORF">PHJA_001667500</name>
</gene>
<evidence type="ECO:0000256" key="1">
    <source>
        <dbReference type="SAM" id="MobiDB-lite"/>
    </source>
</evidence>
<feature type="compositionally biased region" description="Acidic residues" evidence="1">
    <location>
        <begin position="22"/>
        <end position="35"/>
    </location>
</feature>
<dbReference type="PANTHER" id="PTHR33144:SF16">
    <property type="entry name" value="OS02G0129000 PROTEIN"/>
    <property type="match status" value="1"/>
</dbReference>
<accession>A0A830CLD8</accession>